<dbReference type="Proteomes" id="UP001597186">
    <property type="component" value="Unassembled WGS sequence"/>
</dbReference>
<sequence>MTDRYADLARLTGMVYRQRQAELQALRAEEHKLQEAMMALRDNRRASAQADHADPVRQSLGADILWQGWLDARQRELSIEMARLRARREPVEQRLRLAFGRDQVAQKLHERAAQAERARRAAKQQG</sequence>
<evidence type="ECO:0000313" key="2">
    <source>
        <dbReference type="EMBL" id="MFD1510103.1"/>
    </source>
</evidence>
<reference evidence="3" key="1">
    <citation type="journal article" date="2019" name="Int. J. Syst. Evol. Microbiol.">
        <title>The Global Catalogue of Microorganisms (GCM) 10K type strain sequencing project: providing services to taxonomists for standard genome sequencing and annotation.</title>
        <authorList>
            <consortium name="The Broad Institute Genomics Platform"/>
            <consortium name="The Broad Institute Genome Sequencing Center for Infectious Disease"/>
            <person name="Wu L."/>
            <person name="Ma J."/>
        </authorList>
    </citation>
    <scope>NUCLEOTIDE SEQUENCE [LARGE SCALE GENOMIC DNA]</scope>
    <source>
        <strain evidence="3">CGMCC 1.12477</strain>
    </source>
</reference>
<keyword evidence="1" id="KW-0175">Coiled coil</keyword>
<accession>A0ABW4EJE2</accession>
<evidence type="ECO:0000256" key="1">
    <source>
        <dbReference type="SAM" id="Coils"/>
    </source>
</evidence>
<comment type="caution">
    <text evidence="2">The sequence shown here is derived from an EMBL/GenBank/DDBJ whole genome shotgun (WGS) entry which is preliminary data.</text>
</comment>
<evidence type="ECO:0008006" key="4">
    <source>
        <dbReference type="Google" id="ProtNLM"/>
    </source>
</evidence>
<gene>
    <name evidence="2" type="ORF">ACFTOW_11900</name>
</gene>
<proteinExistence type="predicted"/>
<dbReference type="RefSeq" id="WP_379915943.1">
    <property type="nucleotide sequence ID" value="NZ_JBHUDD010000059.1"/>
</dbReference>
<evidence type="ECO:0000313" key="3">
    <source>
        <dbReference type="Proteomes" id="UP001597186"/>
    </source>
</evidence>
<feature type="coiled-coil region" evidence="1">
    <location>
        <begin position="16"/>
        <end position="43"/>
    </location>
</feature>
<organism evidence="2 3">
    <name type="scientific">Lacimonas salitolerans</name>
    <dbReference type="NCBI Taxonomy" id="1323750"/>
    <lineage>
        <taxon>Bacteria</taxon>
        <taxon>Pseudomonadati</taxon>
        <taxon>Pseudomonadota</taxon>
        <taxon>Alphaproteobacteria</taxon>
        <taxon>Rhodobacterales</taxon>
        <taxon>Paracoccaceae</taxon>
        <taxon>Lacimonas</taxon>
    </lineage>
</organism>
<name>A0ABW4EJE2_9RHOB</name>
<protein>
    <recommendedName>
        <fullName evidence="4">Flagellar FliJ protein</fullName>
    </recommendedName>
</protein>
<dbReference type="EMBL" id="JBHUDD010000059">
    <property type="protein sequence ID" value="MFD1510103.1"/>
    <property type="molecule type" value="Genomic_DNA"/>
</dbReference>
<keyword evidence="3" id="KW-1185">Reference proteome</keyword>